<keyword evidence="2" id="KW-0732">Signal</keyword>
<sequence length="754" mass="88403">MILDLLFLRFLCLIQLLMIVDKQKFLSTSFPYKMSLDKFLELKAVVPNVPELLLDTCSRSSAFTREEIIKMQRISLLVLLQRVTSGQTSTHLYSSILNNSNFLKTFHTEIDINLLSVTPQQVQYISLLADFIIKNPNVIIKTLQHQYSHQTNGFFNHLCYSSIPAFFGHFSSNEHLNSAFPFYCTLIGTLDERILDHILLPFYCNGCTYRFIEYLYASFGLQFCHDLRLDSKKIQYDILKQYEQPLINSIIQSYPLLPQTHQFLLKFMIRRGRKENNVLNFFIHKFTLPQLLRYVKSTPFTSHFQQLKALAICMQRKMTNCLSILDVFISPSFFEVPPAFSVFDTPFTQLLLTTLDVHIMMTSLSQINELPTHLNTFKDLLYFKKIDMIPIWVKIYSRKPKPMDASFNWKSLIFLPLSNHSEKSSKVEKPAAFERMYRQLKQQNDSKNINPVDFLYGKCSLMEDKLASQRLKKQLNQKYQKFVNFVLVEELNDLNDKSQVFEHYLCHSLALVTLKEWKSIVEANYLTMILPIIQSQFEKIITIKGKLQPNAESISFILKESMDTIEYPLVKQLLFMTIIQKILPMIVPNKLLAKLKLVENEWIRHLMRFREKIILPDAFRNSKNNQRTALLLNRKLWAAIEHLGCIKYVQFEWTLKLILDTMNQLDELSKMDDAEGSVVQFALAFCDSPLLISRFIIINIFVVKQKTIRAMTNENKDLLLWSRFESSILRILSKNEKLMTSFLGFQDELNFYQI</sequence>
<organism evidence="3 4">
    <name type="scientific">Tritrichomonas foetus</name>
    <dbReference type="NCBI Taxonomy" id="1144522"/>
    <lineage>
        <taxon>Eukaryota</taxon>
        <taxon>Metamonada</taxon>
        <taxon>Parabasalia</taxon>
        <taxon>Tritrichomonadida</taxon>
        <taxon>Tritrichomonadidae</taxon>
        <taxon>Tritrichomonas</taxon>
    </lineage>
</organism>
<keyword evidence="1" id="KW-0472">Membrane</keyword>
<dbReference type="Proteomes" id="UP000179807">
    <property type="component" value="Unassembled WGS sequence"/>
</dbReference>
<dbReference type="RefSeq" id="XP_068346791.1">
    <property type="nucleotide sequence ID" value="XM_068496159.1"/>
</dbReference>
<feature type="chain" id="PRO_5012362548" evidence="2">
    <location>
        <begin position="23"/>
        <end position="754"/>
    </location>
</feature>
<keyword evidence="4" id="KW-1185">Reference proteome</keyword>
<dbReference type="AlphaFoldDB" id="A0A1J4J2J3"/>
<name>A0A1J4J2J3_9EUKA</name>
<accession>A0A1J4J2J3</accession>
<dbReference type="OrthoDB" id="10525507at2759"/>
<gene>
    <name evidence="3" type="ORF">TRFO_11655</name>
</gene>
<protein>
    <submittedName>
        <fullName evidence="3">Uncharacterized protein</fullName>
    </submittedName>
</protein>
<proteinExistence type="predicted"/>
<dbReference type="GeneID" id="94830863"/>
<dbReference type="VEuPathDB" id="TrichDB:TRFO_11655"/>
<evidence type="ECO:0000313" key="3">
    <source>
        <dbReference type="EMBL" id="OHS93654.1"/>
    </source>
</evidence>
<reference evidence="3" key="1">
    <citation type="submission" date="2016-10" db="EMBL/GenBank/DDBJ databases">
        <authorList>
            <person name="Benchimol M."/>
            <person name="Almeida L.G."/>
            <person name="Vasconcelos A.T."/>
            <person name="Perreira-Neves A."/>
            <person name="Rosa I.A."/>
            <person name="Tasca T."/>
            <person name="Bogo M.R."/>
            <person name="de Souza W."/>
        </authorList>
    </citation>
    <scope>NUCLEOTIDE SEQUENCE [LARGE SCALE GENOMIC DNA]</scope>
    <source>
        <strain evidence="3">K</strain>
    </source>
</reference>
<comment type="caution">
    <text evidence="3">The sequence shown here is derived from an EMBL/GenBank/DDBJ whole genome shotgun (WGS) entry which is preliminary data.</text>
</comment>
<evidence type="ECO:0000256" key="2">
    <source>
        <dbReference type="SAM" id="SignalP"/>
    </source>
</evidence>
<feature type="transmembrane region" description="Helical" evidence="1">
    <location>
        <begin position="678"/>
        <end position="702"/>
    </location>
</feature>
<feature type="signal peptide" evidence="2">
    <location>
        <begin position="1"/>
        <end position="22"/>
    </location>
</feature>
<keyword evidence="1" id="KW-1133">Transmembrane helix</keyword>
<evidence type="ECO:0000256" key="1">
    <source>
        <dbReference type="SAM" id="Phobius"/>
    </source>
</evidence>
<dbReference type="EMBL" id="MLAK01001382">
    <property type="protein sequence ID" value="OHS93654.1"/>
    <property type="molecule type" value="Genomic_DNA"/>
</dbReference>
<keyword evidence="1" id="KW-0812">Transmembrane</keyword>
<evidence type="ECO:0000313" key="4">
    <source>
        <dbReference type="Proteomes" id="UP000179807"/>
    </source>
</evidence>